<organism evidence="2 3">
    <name type="scientific">Diploptera punctata</name>
    <name type="common">Pacific beetle cockroach</name>
    <dbReference type="NCBI Taxonomy" id="6984"/>
    <lineage>
        <taxon>Eukaryota</taxon>
        <taxon>Metazoa</taxon>
        <taxon>Ecdysozoa</taxon>
        <taxon>Arthropoda</taxon>
        <taxon>Hexapoda</taxon>
        <taxon>Insecta</taxon>
        <taxon>Pterygota</taxon>
        <taxon>Neoptera</taxon>
        <taxon>Polyneoptera</taxon>
        <taxon>Dictyoptera</taxon>
        <taxon>Blattodea</taxon>
        <taxon>Blaberoidea</taxon>
        <taxon>Blaberidae</taxon>
        <taxon>Diplopterinae</taxon>
        <taxon>Diploptera</taxon>
    </lineage>
</organism>
<evidence type="ECO:0000313" key="2">
    <source>
        <dbReference type="EMBL" id="KAJ9577010.1"/>
    </source>
</evidence>
<reference evidence="2" key="1">
    <citation type="journal article" date="2023" name="IScience">
        <title>Live-bearing cockroach genome reveals convergent evolutionary mechanisms linked to viviparity in insects and beyond.</title>
        <authorList>
            <person name="Fouks B."/>
            <person name="Harrison M.C."/>
            <person name="Mikhailova A.A."/>
            <person name="Marchal E."/>
            <person name="English S."/>
            <person name="Carruthers M."/>
            <person name="Jennings E.C."/>
            <person name="Chiamaka E.L."/>
            <person name="Frigard R.A."/>
            <person name="Pippel M."/>
            <person name="Attardo G.M."/>
            <person name="Benoit J.B."/>
            <person name="Bornberg-Bauer E."/>
            <person name="Tobe S.S."/>
        </authorList>
    </citation>
    <scope>NUCLEOTIDE SEQUENCE</scope>
    <source>
        <strain evidence="2">Stay&amp;Tobe</strain>
    </source>
</reference>
<proteinExistence type="predicted"/>
<feature type="non-terminal residue" evidence="2">
    <location>
        <position position="1"/>
    </location>
</feature>
<sequence>MVPGWFRFTIGPSSLFIHGLFIFCVFLLVLFIHGHFIFYVFLLVYSFQPLYLWPLHFLCLPLGVMGDMKVHLGKCNEDRVNNDKIEVKIMTKIAP</sequence>
<protein>
    <recommendedName>
        <fullName evidence="4">Transmembrane protein</fullName>
    </recommendedName>
</protein>
<dbReference type="Proteomes" id="UP001233999">
    <property type="component" value="Unassembled WGS sequence"/>
</dbReference>
<comment type="caution">
    <text evidence="2">The sequence shown here is derived from an EMBL/GenBank/DDBJ whole genome shotgun (WGS) entry which is preliminary data.</text>
</comment>
<keyword evidence="1" id="KW-0812">Transmembrane</keyword>
<evidence type="ECO:0000313" key="3">
    <source>
        <dbReference type="Proteomes" id="UP001233999"/>
    </source>
</evidence>
<gene>
    <name evidence="2" type="ORF">L9F63_006447</name>
</gene>
<keyword evidence="1" id="KW-0472">Membrane</keyword>
<name>A0AAD7ZAB4_DIPPU</name>
<keyword evidence="3" id="KW-1185">Reference proteome</keyword>
<evidence type="ECO:0000256" key="1">
    <source>
        <dbReference type="SAM" id="Phobius"/>
    </source>
</evidence>
<keyword evidence="1" id="KW-1133">Transmembrane helix</keyword>
<accession>A0AAD7ZAB4</accession>
<feature type="transmembrane region" description="Helical" evidence="1">
    <location>
        <begin position="20"/>
        <end position="45"/>
    </location>
</feature>
<dbReference type="EMBL" id="JASPKZ010009381">
    <property type="protein sequence ID" value="KAJ9577010.1"/>
    <property type="molecule type" value="Genomic_DNA"/>
</dbReference>
<reference evidence="2" key="2">
    <citation type="submission" date="2023-05" db="EMBL/GenBank/DDBJ databases">
        <authorList>
            <person name="Fouks B."/>
        </authorList>
    </citation>
    <scope>NUCLEOTIDE SEQUENCE</scope>
    <source>
        <strain evidence="2">Stay&amp;Tobe</strain>
        <tissue evidence="2">Testes</tissue>
    </source>
</reference>
<evidence type="ECO:0008006" key="4">
    <source>
        <dbReference type="Google" id="ProtNLM"/>
    </source>
</evidence>
<dbReference type="AlphaFoldDB" id="A0AAD7ZAB4"/>